<dbReference type="GO" id="GO:0006979">
    <property type="term" value="P:response to oxidative stress"/>
    <property type="evidence" value="ECO:0007669"/>
    <property type="project" value="InterPro"/>
</dbReference>
<keyword evidence="3" id="KW-1185">Reference proteome</keyword>
<gene>
    <name evidence="2" type="ORF">HDF14_000028</name>
</gene>
<dbReference type="SUPFAM" id="SSF82784">
    <property type="entry name" value="OsmC-like"/>
    <property type="match status" value="1"/>
</dbReference>
<protein>
    <submittedName>
        <fullName evidence="2">Ohr subfamily peroxiredoxin</fullName>
    </submittedName>
</protein>
<name>A0A9X0QA62_9BACT</name>
<dbReference type="NCBIfam" id="TIGR03561">
    <property type="entry name" value="organ_hyd_perox"/>
    <property type="match status" value="1"/>
</dbReference>
<evidence type="ECO:0000313" key="3">
    <source>
        <dbReference type="Proteomes" id="UP000535182"/>
    </source>
</evidence>
<dbReference type="Gene3D" id="3.30.300.20">
    <property type="match status" value="1"/>
</dbReference>
<dbReference type="Pfam" id="PF02566">
    <property type="entry name" value="OsmC"/>
    <property type="match status" value="1"/>
</dbReference>
<dbReference type="AlphaFoldDB" id="A0A9X0QA62"/>
<dbReference type="Proteomes" id="UP000535182">
    <property type="component" value="Unassembled WGS sequence"/>
</dbReference>
<evidence type="ECO:0000256" key="1">
    <source>
        <dbReference type="ARBA" id="ARBA00007378"/>
    </source>
</evidence>
<dbReference type="EMBL" id="JACHEB010000001">
    <property type="protein sequence ID" value="MBB5326434.1"/>
    <property type="molecule type" value="Genomic_DNA"/>
</dbReference>
<dbReference type="InterPro" id="IPR019953">
    <property type="entry name" value="OHR"/>
</dbReference>
<reference evidence="2 3" key="1">
    <citation type="submission" date="2020-08" db="EMBL/GenBank/DDBJ databases">
        <title>Genomic Encyclopedia of Type Strains, Phase IV (KMG-V): Genome sequencing to study the core and pangenomes of soil and plant-associated prokaryotes.</title>
        <authorList>
            <person name="Whitman W."/>
        </authorList>
    </citation>
    <scope>NUCLEOTIDE SEQUENCE [LARGE SCALE GENOMIC DNA]</scope>
    <source>
        <strain evidence="2 3">X5P2</strain>
    </source>
</reference>
<dbReference type="PANTHER" id="PTHR33797:SF2">
    <property type="entry name" value="ORGANIC HYDROPEROXIDE RESISTANCE PROTEIN-LIKE"/>
    <property type="match status" value="1"/>
</dbReference>
<accession>A0A9X0QA62</accession>
<comment type="caution">
    <text evidence="2">The sequence shown here is derived from an EMBL/GenBank/DDBJ whole genome shotgun (WGS) entry which is preliminary data.</text>
</comment>
<proteinExistence type="inferred from homology"/>
<dbReference type="PANTHER" id="PTHR33797">
    <property type="entry name" value="ORGANIC HYDROPEROXIDE RESISTANCE PROTEIN-LIKE"/>
    <property type="match status" value="1"/>
</dbReference>
<sequence length="141" mass="14736">MGPLYSTKVTAKGGRHGSIRSDDGLLNLSLALPKALGGSGGATNPEQLFAAGYAACFENALLRVSREARHHFTDDQVEVVAEIGISRNGEGNFVLSASLAVTLAGVDQATGEDFVHRAHLVCPYSNAIRGNVDVATTVTVR</sequence>
<evidence type="ECO:0000313" key="2">
    <source>
        <dbReference type="EMBL" id="MBB5326434.1"/>
    </source>
</evidence>
<dbReference type="InterPro" id="IPR015946">
    <property type="entry name" value="KH_dom-like_a/b"/>
</dbReference>
<dbReference type="Gene3D" id="2.20.25.10">
    <property type="match status" value="1"/>
</dbReference>
<organism evidence="2 3">
    <name type="scientific">Tunturiibacter gelidiferens</name>
    <dbReference type="NCBI Taxonomy" id="3069689"/>
    <lineage>
        <taxon>Bacteria</taxon>
        <taxon>Pseudomonadati</taxon>
        <taxon>Acidobacteriota</taxon>
        <taxon>Terriglobia</taxon>
        <taxon>Terriglobales</taxon>
        <taxon>Acidobacteriaceae</taxon>
        <taxon>Tunturiibacter</taxon>
    </lineage>
</organism>
<comment type="similarity">
    <text evidence="1">Belongs to the OsmC/Ohr family.</text>
</comment>
<dbReference type="RefSeq" id="WP_183972390.1">
    <property type="nucleotide sequence ID" value="NZ_JACHEB010000001.1"/>
</dbReference>
<dbReference type="InterPro" id="IPR003718">
    <property type="entry name" value="OsmC/Ohr_fam"/>
</dbReference>
<dbReference type="InterPro" id="IPR036102">
    <property type="entry name" value="OsmC/Ohrsf"/>
</dbReference>